<comment type="similarity">
    <text evidence="8 9">Belongs to the OMP decarboxylase family. Type 1 subfamily.</text>
</comment>
<dbReference type="CDD" id="cd04725">
    <property type="entry name" value="OMP_decarboxylase_like"/>
    <property type="match status" value="1"/>
</dbReference>
<sequence>MNHPLIIAMDFQDRKAAENFLYPFEGEELFLKVGMELFFREGPAIVEAWKELGHRIFLDIKLHDIPNTVKSAARQLSALDVDLITVHAAGGSKMMEAAREGIEAGARSSAQKADCVAVTQLTSTTEEMMQAELGIAGSLEDTVIQYAANAKKAGLEGVVCSAMEAQAIKQNVGPDFAAVTPGIRLQNNANDDQERVVTPAKAREFGSDAIVVGRSITAAKHPYQTYQEIQKQWRE</sequence>
<evidence type="ECO:0000256" key="4">
    <source>
        <dbReference type="ARBA" id="ARBA00022793"/>
    </source>
</evidence>
<dbReference type="PROSITE" id="PS00156">
    <property type="entry name" value="OMPDECASE"/>
    <property type="match status" value="1"/>
</dbReference>
<comment type="caution">
    <text evidence="14">The sequence shown here is derived from an EMBL/GenBank/DDBJ whole genome shotgun (WGS) entry which is preliminary data.</text>
</comment>
<comment type="function">
    <text evidence="1 9">Catalyzes the decarboxylation of orotidine 5'-monophosphate (OMP) to uridine 5'-monophosphate (UMP).</text>
</comment>
<evidence type="ECO:0000256" key="9">
    <source>
        <dbReference type="HAMAP-Rule" id="MF_01200"/>
    </source>
</evidence>
<feature type="domain" description="Orotidine 5'-phosphate decarboxylase" evidence="13">
    <location>
        <begin position="4"/>
        <end position="229"/>
    </location>
</feature>
<feature type="binding site" evidence="9 11">
    <location>
        <position position="214"/>
    </location>
    <ligand>
        <name>substrate</name>
    </ligand>
</feature>
<dbReference type="InterPro" id="IPR013785">
    <property type="entry name" value="Aldolase_TIM"/>
</dbReference>
<evidence type="ECO:0000256" key="5">
    <source>
        <dbReference type="ARBA" id="ARBA00022975"/>
    </source>
</evidence>
<protein>
    <recommendedName>
        <fullName evidence="9">Orotidine 5'-phosphate decarboxylase</fullName>
        <ecNumber evidence="9">4.1.1.23</ecNumber>
    </recommendedName>
    <alternativeName>
        <fullName evidence="9">OMP decarboxylase</fullName>
        <shortName evidence="9">OMPDCase</shortName>
        <shortName evidence="9">OMPdecase</shortName>
    </alternativeName>
</protein>
<comment type="subunit">
    <text evidence="3 9">Homodimer.</text>
</comment>
<evidence type="ECO:0000256" key="7">
    <source>
        <dbReference type="ARBA" id="ARBA00049157"/>
    </source>
</evidence>
<dbReference type="OrthoDB" id="9806203at2"/>
<evidence type="ECO:0000313" key="14">
    <source>
        <dbReference type="EMBL" id="RSL31287.1"/>
    </source>
</evidence>
<evidence type="ECO:0000313" key="15">
    <source>
        <dbReference type="Proteomes" id="UP000275076"/>
    </source>
</evidence>
<organism evidence="14 15">
    <name type="scientific">Salibacterium salarium</name>
    <dbReference type="NCBI Taxonomy" id="284579"/>
    <lineage>
        <taxon>Bacteria</taxon>
        <taxon>Bacillati</taxon>
        <taxon>Bacillota</taxon>
        <taxon>Bacilli</taxon>
        <taxon>Bacillales</taxon>
        <taxon>Bacillaceae</taxon>
    </lineage>
</organism>
<accession>A0A3R9P519</accession>
<feature type="active site" description="For OMPdecase activity" evidence="10">
    <location>
        <position position="61"/>
    </location>
</feature>
<keyword evidence="4 9" id="KW-0210">Decarboxylase</keyword>
<comment type="catalytic activity">
    <reaction evidence="7 9 12">
        <text>orotidine 5'-phosphate + H(+) = UMP + CO2</text>
        <dbReference type="Rhea" id="RHEA:11596"/>
        <dbReference type="ChEBI" id="CHEBI:15378"/>
        <dbReference type="ChEBI" id="CHEBI:16526"/>
        <dbReference type="ChEBI" id="CHEBI:57538"/>
        <dbReference type="ChEBI" id="CHEBI:57865"/>
        <dbReference type="EC" id="4.1.1.23"/>
    </reaction>
</comment>
<dbReference type="GO" id="GO:0006207">
    <property type="term" value="P:'de novo' pyrimidine nucleobase biosynthetic process"/>
    <property type="evidence" value="ECO:0007669"/>
    <property type="project" value="InterPro"/>
</dbReference>
<dbReference type="EMBL" id="RBVX01000026">
    <property type="protein sequence ID" value="RSL31287.1"/>
    <property type="molecule type" value="Genomic_DNA"/>
</dbReference>
<feature type="active site" description="For OMPdecase activity" evidence="10">
    <location>
        <position position="64"/>
    </location>
</feature>
<feature type="binding site" evidence="9">
    <location>
        <begin position="59"/>
        <end position="68"/>
    </location>
    <ligand>
        <name>substrate</name>
    </ligand>
</feature>
<dbReference type="AlphaFoldDB" id="A0A3R9P519"/>
<evidence type="ECO:0000256" key="3">
    <source>
        <dbReference type="ARBA" id="ARBA00011738"/>
    </source>
</evidence>
<dbReference type="GO" id="GO:0044205">
    <property type="term" value="P:'de novo' UMP biosynthetic process"/>
    <property type="evidence" value="ECO:0007669"/>
    <property type="project" value="UniProtKB-UniRule"/>
</dbReference>
<evidence type="ECO:0000256" key="6">
    <source>
        <dbReference type="ARBA" id="ARBA00023239"/>
    </source>
</evidence>
<dbReference type="Proteomes" id="UP000275076">
    <property type="component" value="Unassembled WGS sequence"/>
</dbReference>
<feature type="binding site" evidence="9 11">
    <location>
        <position position="32"/>
    </location>
    <ligand>
        <name>substrate</name>
    </ligand>
</feature>
<dbReference type="InterPro" id="IPR047596">
    <property type="entry name" value="OMPdecase_bac"/>
</dbReference>
<dbReference type="EC" id="4.1.1.23" evidence="9"/>
<proteinExistence type="inferred from homology"/>
<evidence type="ECO:0000259" key="13">
    <source>
        <dbReference type="SMART" id="SM00934"/>
    </source>
</evidence>
<reference evidence="14 15" key="1">
    <citation type="submission" date="2018-10" db="EMBL/GenBank/DDBJ databases">
        <title>Draft genome sequence of Bacillus salarius IM0101, isolated from a hypersaline soil in Inner Mongolia, China.</title>
        <authorList>
            <person name="Yamprayoonswat W."/>
            <person name="Boonvisut S."/>
            <person name="Jumpathong W."/>
            <person name="Sittihan S."/>
            <person name="Ruangsuj P."/>
            <person name="Wanthongcharoen S."/>
            <person name="Thongpramul N."/>
            <person name="Pimmason S."/>
            <person name="Yu B."/>
            <person name="Yasawong M."/>
        </authorList>
    </citation>
    <scope>NUCLEOTIDE SEQUENCE [LARGE SCALE GENOMIC DNA]</scope>
    <source>
        <strain evidence="14 15">IM0101</strain>
    </source>
</reference>
<feature type="active site" description="For OMPdecase activity" evidence="10">
    <location>
        <position position="59"/>
    </location>
</feature>
<dbReference type="InterPro" id="IPR018089">
    <property type="entry name" value="OMPdecase_AS"/>
</dbReference>
<feature type="binding site" evidence="9 11">
    <location>
        <position position="184"/>
    </location>
    <ligand>
        <name>substrate</name>
    </ligand>
</feature>
<dbReference type="InterPro" id="IPR001754">
    <property type="entry name" value="OMPdeCOase_dom"/>
</dbReference>
<name>A0A3R9P519_9BACI</name>
<dbReference type="UniPathway" id="UPA00070">
    <property type="reaction ID" value="UER00120"/>
</dbReference>
<evidence type="ECO:0000256" key="2">
    <source>
        <dbReference type="ARBA" id="ARBA00004861"/>
    </source>
</evidence>
<feature type="binding site" evidence="9 11">
    <location>
        <position position="193"/>
    </location>
    <ligand>
        <name>substrate</name>
    </ligand>
</feature>
<evidence type="ECO:0000256" key="8">
    <source>
        <dbReference type="ARBA" id="ARBA00061012"/>
    </source>
</evidence>
<feature type="binding site" evidence="9 11">
    <location>
        <position position="213"/>
    </location>
    <ligand>
        <name>substrate</name>
    </ligand>
</feature>
<dbReference type="Pfam" id="PF00215">
    <property type="entry name" value="OMPdecase"/>
    <property type="match status" value="1"/>
</dbReference>
<feature type="binding site" evidence="9 11">
    <location>
        <position position="122"/>
    </location>
    <ligand>
        <name>substrate</name>
    </ligand>
</feature>
<gene>
    <name evidence="9" type="primary">pyrF</name>
    <name evidence="14" type="ORF">D7Z54_21610</name>
</gene>
<dbReference type="InterPro" id="IPR011060">
    <property type="entry name" value="RibuloseP-bd_barrel"/>
</dbReference>
<feature type="active site" description="Proton donor" evidence="9">
    <location>
        <position position="61"/>
    </location>
</feature>
<dbReference type="GO" id="GO:0004590">
    <property type="term" value="F:orotidine-5'-phosphate decarboxylase activity"/>
    <property type="evidence" value="ECO:0007669"/>
    <property type="project" value="UniProtKB-UniRule"/>
</dbReference>
<dbReference type="HAMAP" id="MF_01200_B">
    <property type="entry name" value="OMPdecase_type1_B"/>
    <property type="match status" value="1"/>
</dbReference>
<dbReference type="SUPFAM" id="SSF51366">
    <property type="entry name" value="Ribulose-phoshate binding barrel"/>
    <property type="match status" value="1"/>
</dbReference>
<dbReference type="SMART" id="SM00934">
    <property type="entry name" value="OMPdecase"/>
    <property type="match status" value="1"/>
</dbReference>
<evidence type="ECO:0000256" key="12">
    <source>
        <dbReference type="RuleBase" id="RU000512"/>
    </source>
</evidence>
<evidence type="ECO:0000256" key="11">
    <source>
        <dbReference type="PIRSR" id="PIRSR614732-2"/>
    </source>
</evidence>
<dbReference type="RefSeq" id="WP_125558904.1">
    <property type="nucleotide sequence ID" value="NZ_RBVX01000026.1"/>
</dbReference>
<dbReference type="FunFam" id="3.20.20.70:FF:000015">
    <property type="entry name" value="Orotidine 5'-phosphate decarboxylase"/>
    <property type="match status" value="1"/>
</dbReference>
<evidence type="ECO:0000256" key="10">
    <source>
        <dbReference type="PIRSR" id="PIRSR614732-1"/>
    </source>
</evidence>
<dbReference type="NCBIfam" id="NF001273">
    <property type="entry name" value="PRK00230.1"/>
    <property type="match status" value="1"/>
</dbReference>
<dbReference type="InterPro" id="IPR014732">
    <property type="entry name" value="OMPdecase"/>
</dbReference>
<keyword evidence="5 9" id="KW-0665">Pyrimidine biosynthesis</keyword>
<evidence type="ECO:0000256" key="1">
    <source>
        <dbReference type="ARBA" id="ARBA00002356"/>
    </source>
</evidence>
<dbReference type="GO" id="GO:0005829">
    <property type="term" value="C:cytosol"/>
    <property type="evidence" value="ECO:0007669"/>
    <property type="project" value="TreeGrafter"/>
</dbReference>
<dbReference type="Gene3D" id="3.20.20.70">
    <property type="entry name" value="Aldolase class I"/>
    <property type="match status" value="1"/>
</dbReference>
<comment type="pathway">
    <text evidence="2 9 12">Pyrimidine metabolism; UMP biosynthesis via de novo pathway; UMP from orotate: step 2/2.</text>
</comment>
<keyword evidence="6 9" id="KW-0456">Lyase</keyword>
<dbReference type="PANTHER" id="PTHR32119:SF2">
    <property type="entry name" value="OROTIDINE 5'-PHOSPHATE DECARBOXYLASE"/>
    <property type="match status" value="1"/>
</dbReference>
<dbReference type="PANTHER" id="PTHR32119">
    <property type="entry name" value="OROTIDINE 5'-PHOSPHATE DECARBOXYLASE"/>
    <property type="match status" value="1"/>
</dbReference>
<keyword evidence="15" id="KW-1185">Reference proteome</keyword>
<dbReference type="NCBIfam" id="TIGR01740">
    <property type="entry name" value="pyrF"/>
    <property type="match status" value="1"/>
</dbReference>
<feature type="binding site" evidence="9 11">
    <location>
        <position position="10"/>
    </location>
    <ligand>
        <name>substrate</name>
    </ligand>
</feature>